<evidence type="ECO:0000313" key="2">
    <source>
        <dbReference type="EMBL" id="KAK4494934.1"/>
    </source>
</evidence>
<feature type="region of interest" description="Disordered" evidence="1">
    <location>
        <begin position="43"/>
        <end position="78"/>
    </location>
</feature>
<proteinExistence type="predicted"/>
<dbReference type="InterPro" id="IPR038883">
    <property type="entry name" value="AN11006-like"/>
</dbReference>
<comment type="caution">
    <text evidence="2">The sequence shown here is derived from an EMBL/GenBank/DDBJ whole genome shotgun (WGS) entry which is preliminary data.</text>
</comment>
<sequence length="245" mass="28322">MAPAKANSVFNHAGAVEDLTKALQKLSISDVTQDQHAPLQHVEGNHSPQIQTSHRQPAPQQHAERNRNPQLQVSKEKPTLLTLPPELRDIIYEYAFSRYVQIDEKPQSSTAREAALLCTCRQVYQEGLKLYYRNATFTSPYRNPLITWLGKLPSERRKWIRDVLWEHLLDDSYSSDFLAFRFFRHFCKIVHKGTGGDVGRGVLKTCFREFGGKEIWYSSEMISGLGLEEDEKAFKDFRFQLFLTM</sequence>
<dbReference type="EMBL" id="JAXOVC010000013">
    <property type="protein sequence ID" value="KAK4494934.1"/>
    <property type="molecule type" value="Genomic_DNA"/>
</dbReference>
<gene>
    <name evidence="2" type="ORF">PRZ48_014290</name>
</gene>
<keyword evidence="3" id="KW-1185">Reference proteome</keyword>
<evidence type="ECO:0000256" key="1">
    <source>
        <dbReference type="SAM" id="MobiDB-lite"/>
    </source>
</evidence>
<organism evidence="2 3">
    <name type="scientific">Zasmidium cellare</name>
    <name type="common">Wine cellar mold</name>
    <name type="synonym">Racodium cellare</name>
    <dbReference type="NCBI Taxonomy" id="395010"/>
    <lineage>
        <taxon>Eukaryota</taxon>
        <taxon>Fungi</taxon>
        <taxon>Dikarya</taxon>
        <taxon>Ascomycota</taxon>
        <taxon>Pezizomycotina</taxon>
        <taxon>Dothideomycetes</taxon>
        <taxon>Dothideomycetidae</taxon>
        <taxon>Mycosphaerellales</taxon>
        <taxon>Mycosphaerellaceae</taxon>
        <taxon>Zasmidium</taxon>
    </lineage>
</organism>
<feature type="compositionally biased region" description="Polar residues" evidence="1">
    <location>
        <begin position="46"/>
        <end position="59"/>
    </location>
</feature>
<accession>A0ABR0E0J2</accession>
<reference evidence="2 3" key="1">
    <citation type="journal article" date="2023" name="G3 (Bethesda)">
        <title>A chromosome-level genome assembly of Zasmidium syzygii isolated from banana leaves.</title>
        <authorList>
            <person name="van Westerhoven A.C."/>
            <person name="Mehrabi R."/>
            <person name="Talebi R."/>
            <person name="Steentjes M.B.F."/>
            <person name="Corcolon B."/>
            <person name="Chong P.A."/>
            <person name="Kema G.H.J."/>
            <person name="Seidl M.F."/>
        </authorList>
    </citation>
    <scope>NUCLEOTIDE SEQUENCE [LARGE SCALE GENOMIC DNA]</scope>
    <source>
        <strain evidence="2 3">P124</strain>
    </source>
</reference>
<protein>
    <submittedName>
        <fullName evidence="2">Uncharacterized protein</fullName>
    </submittedName>
</protein>
<dbReference type="PANTHER" id="PTHR42085">
    <property type="entry name" value="F-BOX DOMAIN-CONTAINING PROTEIN"/>
    <property type="match status" value="1"/>
</dbReference>
<dbReference type="PANTHER" id="PTHR42085:SF1">
    <property type="entry name" value="F-BOX DOMAIN-CONTAINING PROTEIN"/>
    <property type="match status" value="1"/>
</dbReference>
<dbReference type="Proteomes" id="UP001305779">
    <property type="component" value="Unassembled WGS sequence"/>
</dbReference>
<name>A0ABR0E0J2_ZASCE</name>
<evidence type="ECO:0000313" key="3">
    <source>
        <dbReference type="Proteomes" id="UP001305779"/>
    </source>
</evidence>